<dbReference type="Proteomes" id="UP001165960">
    <property type="component" value="Unassembled WGS sequence"/>
</dbReference>
<name>A0ACC2T3K3_9FUNG</name>
<keyword evidence="2" id="KW-1185">Reference proteome</keyword>
<gene>
    <name evidence="1" type="ORF">DSO57_1021424</name>
</gene>
<comment type="caution">
    <text evidence="1">The sequence shown here is derived from an EMBL/GenBank/DDBJ whole genome shotgun (WGS) entry which is preliminary data.</text>
</comment>
<proteinExistence type="predicted"/>
<evidence type="ECO:0000313" key="2">
    <source>
        <dbReference type="Proteomes" id="UP001165960"/>
    </source>
</evidence>
<reference evidence="1" key="1">
    <citation type="submission" date="2022-04" db="EMBL/GenBank/DDBJ databases">
        <title>Genome of the entomopathogenic fungus Entomophthora muscae.</title>
        <authorList>
            <person name="Elya C."/>
            <person name="Lovett B.R."/>
            <person name="Lee E."/>
            <person name="Macias A.M."/>
            <person name="Hajek A.E."/>
            <person name="De Bivort B.L."/>
            <person name="Kasson M.T."/>
            <person name="De Fine Licht H.H."/>
            <person name="Stajich J.E."/>
        </authorList>
    </citation>
    <scope>NUCLEOTIDE SEQUENCE</scope>
    <source>
        <strain evidence="1">Berkeley</strain>
    </source>
</reference>
<accession>A0ACC2T3K3</accession>
<dbReference type="EMBL" id="QTSX02003654">
    <property type="protein sequence ID" value="KAJ9069166.1"/>
    <property type="molecule type" value="Genomic_DNA"/>
</dbReference>
<protein>
    <submittedName>
        <fullName evidence="1">Uncharacterized protein</fullName>
    </submittedName>
</protein>
<evidence type="ECO:0000313" key="1">
    <source>
        <dbReference type="EMBL" id="KAJ9069166.1"/>
    </source>
</evidence>
<sequence>MKSDESLHSTSSQIDLYLEKTKHNQKQIPVHNEFKKIQIHEGKNPKKTQIPQGKVANPSKELDTGSCEKLHNRDAIQEYLNPQKGIEDKEKEKEPKIKEKEKDLGDDSMRKKEAVIKLD</sequence>
<organism evidence="1 2">
    <name type="scientific">Entomophthora muscae</name>
    <dbReference type="NCBI Taxonomy" id="34485"/>
    <lineage>
        <taxon>Eukaryota</taxon>
        <taxon>Fungi</taxon>
        <taxon>Fungi incertae sedis</taxon>
        <taxon>Zoopagomycota</taxon>
        <taxon>Entomophthoromycotina</taxon>
        <taxon>Entomophthoromycetes</taxon>
        <taxon>Entomophthorales</taxon>
        <taxon>Entomophthoraceae</taxon>
        <taxon>Entomophthora</taxon>
    </lineage>
</organism>